<evidence type="ECO:0000313" key="2">
    <source>
        <dbReference type="EMBL" id="MBK1817123.1"/>
    </source>
</evidence>
<feature type="domain" description="6-hydroxymethylpterin diphosphokinase MptE-like" evidence="1">
    <location>
        <begin position="33"/>
        <end position="185"/>
    </location>
</feature>
<sequence length="270" mass="30337">MVKFTRKVLGRLFRAVFKKPDKEGRRVRSSLAFFESLRNKHAGKPGFVIGNGPSLRVEDLDRLKGIVSIASNKVYLAFDQTAWRPDYYTVADPLIWEKVRSVVGRFVQAVIIPTYLDAPTRGAKHIKTFRYLGNAAVSPPAEGIAFSRDFTKGAYGGYTVTYENLQLAVYLGLNPIYVIGCDHYYMGEDSVEAEQVIAVGEKSNHFIPNYWEKGEVVHVAPIKEMTKSYQTAQRFAAENNIQIINATRGGHLEAFPRGDLDEILAQLESR</sequence>
<keyword evidence="3" id="KW-1185">Reference proteome</keyword>
<comment type="caution">
    <text evidence="2">The sequence shown here is derived from an EMBL/GenBank/DDBJ whole genome shotgun (WGS) entry which is preliminary data.</text>
</comment>
<dbReference type="Pfam" id="PF01973">
    <property type="entry name" value="MptE-like"/>
    <property type="match status" value="1"/>
</dbReference>
<organism evidence="2 3">
    <name type="scientific">Luteolibacter yonseiensis</name>
    <dbReference type="NCBI Taxonomy" id="1144680"/>
    <lineage>
        <taxon>Bacteria</taxon>
        <taxon>Pseudomonadati</taxon>
        <taxon>Verrucomicrobiota</taxon>
        <taxon>Verrucomicrobiia</taxon>
        <taxon>Verrucomicrobiales</taxon>
        <taxon>Verrucomicrobiaceae</taxon>
        <taxon>Luteolibacter</taxon>
    </lineage>
</organism>
<dbReference type="InterPro" id="IPR002826">
    <property type="entry name" value="MptE-like"/>
</dbReference>
<dbReference type="Gene3D" id="3.90.1480.10">
    <property type="entry name" value="Alpha-2,3-sialyltransferase"/>
    <property type="match status" value="1"/>
</dbReference>
<reference evidence="2" key="1">
    <citation type="submission" date="2021-01" db="EMBL/GenBank/DDBJ databases">
        <title>Modified the classification status of verrucomicrobia.</title>
        <authorList>
            <person name="Feng X."/>
        </authorList>
    </citation>
    <scope>NUCLEOTIDE SEQUENCE</scope>
    <source>
        <strain evidence="2">JCM 18052</strain>
    </source>
</reference>
<name>A0A934R704_9BACT</name>
<protein>
    <submittedName>
        <fullName evidence="2">DUF115 domain-containing protein</fullName>
    </submittedName>
</protein>
<evidence type="ECO:0000313" key="3">
    <source>
        <dbReference type="Proteomes" id="UP000600139"/>
    </source>
</evidence>
<dbReference type="AlphaFoldDB" id="A0A934R704"/>
<dbReference type="Proteomes" id="UP000600139">
    <property type="component" value="Unassembled WGS sequence"/>
</dbReference>
<dbReference type="EMBL" id="JAENIK010000012">
    <property type="protein sequence ID" value="MBK1817123.1"/>
    <property type="molecule type" value="Genomic_DNA"/>
</dbReference>
<accession>A0A934R704</accession>
<dbReference type="RefSeq" id="WP_200352077.1">
    <property type="nucleotide sequence ID" value="NZ_BAABHZ010000001.1"/>
</dbReference>
<evidence type="ECO:0000259" key="1">
    <source>
        <dbReference type="Pfam" id="PF01973"/>
    </source>
</evidence>
<proteinExistence type="predicted"/>
<gene>
    <name evidence="2" type="ORF">JIN84_16000</name>
</gene>